<protein>
    <submittedName>
        <fullName evidence="4">Transketolase-like protein 1</fullName>
    </submittedName>
</protein>
<comment type="caution">
    <text evidence="4">The sequence shown here is derived from an EMBL/GenBank/DDBJ whole genome shotgun (WGS) entry which is preliminary data.</text>
</comment>
<evidence type="ECO:0000313" key="4">
    <source>
        <dbReference type="EMBL" id="GAB1302888.1"/>
    </source>
</evidence>
<evidence type="ECO:0000256" key="2">
    <source>
        <dbReference type="ARBA" id="ARBA00023052"/>
    </source>
</evidence>
<feature type="domain" description="Transketolase N-terminal" evidence="3">
    <location>
        <begin position="80"/>
        <end position="208"/>
    </location>
</feature>
<dbReference type="InterPro" id="IPR029061">
    <property type="entry name" value="THDP-binding"/>
</dbReference>
<dbReference type="PANTHER" id="PTHR43195:SF2">
    <property type="entry name" value="TRANSKETOLASE-LIKE PROTEIN 1"/>
    <property type="match status" value="1"/>
</dbReference>
<dbReference type="SUPFAM" id="SSF52518">
    <property type="entry name" value="Thiamin diphosphate-binding fold (THDP-binding)"/>
    <property type="match status" value="1"/>
</dbReference>
<dbReference type="Gene3D" id="3.40.50.970">
    <property type="match status" value="1"/>
</dbReference>
<keyword evidence="2" id="KW-0786">Thiamine pyrophosphate</keyword>
<dbReference type="InterPro" id="IPR005474">
    <property type="entry name" value="Transketolase_N"/>
</dbReference>
<evidence type="ECO:0000313" key="5">
    <source>
        <dbReference type="Proteomes" id="UP001623349"/>
    </source>
</evidence>
<organism evidence="4 5">
    <name type="scientific">Apodemus speciosus</name>
    <name type="common">Large Japanese field mouse</name>
    <dbReference type="NCBI Taxonomy" id="105296"/>
    <lineage>
        <taxon>Eukaryota</taxon>
        <taxon>Metazoa</taxon>
        <taxon>Chordata</taxon>
        <taxon>Craniata</taxon>
        <taxon>Vertebrata</taxon>
        <taxon>Euteleostomi</taxon>
        <taxon>Mammalia</taxon>
        <taxon>Eutheria</taxon>
        <taxon>Euarchontoglires</taxon>
        <taxon>Glires</taxon>
        <taxon>Rodentia</taxon>
        <taxon>Myomorpha</taxon>
        <taxon>Muroidea</taxon>
        <taxon>Muridae</taxon>
        <taxon>Murinae</taxon>
        <taxon>Apodemus</taxon>
    </lineage>
</organism>
<sequence>MAHNTEPEEKTLQVLRDLANRLRIRSIRAISSSTTSHLTPCSSAAEIMSVLFFYTMRYKQEDPENPDNDRCILSKGLPFVKVATGWPRQGLGVACGMAYTGKYFDKARTTGYFLSSGDEESTEGSVWEAFAFASYYNLDNLMAIFDVNRIGHSSSMSVEHCIDIYQKRCEAFGWNTYVVDGRNVETLCRVFSQSAQVRGKPTAVVAKTFKA</sequence>
<evidence type="ECO:0000259" key="3">
    <source>
        <dbReference type="Pfam" id="PF00456"/>
    </source>
</evidence>
<keyword evidence="5" id="KW-1185">Reference proteome</keyword>
<dbReference type="Pfam" id="PF00456">
    <property type="entry name" value="Transketolase_N"/>
    <property type="match status" value="1"/>
</dbReference>
<reference evidence="4 5" key="1">
    <citation type="submission" date="2024-08" db="EMBL/GenBank/DDBJ databases">
        <title>The draft genome of Apodemus speciosus.</title>
        <authorList>
            <person name="Nabeshima K."/>
            <person name="Suzuki S."/>
            <person name="Onuma M."/>
        </authorList>
    </citation>
    <scope>NUCLEOTIDE SEQUENCE [LARGE SCALE GENOMIC DNA]</scope>
    <source>
        <strain evidence="4">IB14-021</strain>
    </source>
</reference>
<gene>
    <name evidence="4" type="ORF">APTSU1_001812900</name>
</gene>
<dbReference type="PANTHER" id="PTHR43195">
    <property type="entry name" value="TRANSKETOLASE"/>
    <property type="match status" value="1"/>
</dbReference>
<dbReference type="Proteomes" id="UP001623349">
    <property type="component" value="Unassembled WGS sequence"/>
</dbReference>
<evidence type="ECO:0000256" key="1">
    <source>
        <dbReference type="ARBA" id="ARBA00022679"/>
    </source>
</evidence>
<keyword evidence="1" id="KW-0808">Transferase</keyword>
<dbReference type="InterPro" id="IPR051424">
    <property type="entry name" value="Transketolase-like"/>
</dbReference>
<accession>A0ABQ0FUG8</accession>
<proteinExistence type="predicted"/>
<name>A0ABQ0FUG8_APOSI</name>
<dbReference type="EMBL" id="BAAFST010000020">
    <property type="protein sequence ID" value="GAB1302888.1"/>
    <property type="molecule type" value="Genomic_DNA"/>
</dbReference>